<sequence length="544" mass="58195">MKAPRGPRVKRVKRASDVDLYKTCYTGDCIPDVQAKYEHSTVADKILKWFSSFLYFGDLGISTARGSSRLPAAVRPPSSRLPVGGRATVGPSRVGSIPASAAATPVDVIGPADVGPALESTPVVIDPSSPSVVTLSEGAPVSGTTTDLTRFSTSFPGLDAEAPAILDVSDFQGSLTRGDTFATEYELAAIPPDTPAIHSDIQLSTSVHSNPTYDSTVFSTGSTPLLGEGTSSGNMLVLHGLSGQHIGSPFEEIELQALDGSDAPVPRSSTPHSTIKAALSSGRRALLRIQKGVPWRLRPTPTPADLQFLVEPRPYIFFGTDNPVFQPDGAFGPLNTADPSAPFPQDIISLSEPEFAVRGTQVSLHRIGMRSSLRLRSGTQLGTRVHYYTDLSSIHAEEAIELSAIGNHSGDSVVVNPQAGNTTVDVSVQGSHTIDPLEGFSVLPDVDLLDSYSEDFGHAHLVLSSGKRRPVPMSFPELPVSHRFGIGPAPAYVHHSVSFDTDTTIPLGPPMHGPPNINVYSLDDTGGQFRFWHFLRKKRRRRYL</sequence>
<evidence type="ECO:0000256" key="7">
    <source>
        <dbReference type="ARBA" id="ARBA00022844"/>
    </source>
</evidence>
<comment type="subunit">
    <text evidence="15">Interacts with major capsid protein L1. Interacts with E2; this interaction inhibits E2 transcriptional activity but not the DNA replication function E2. Interacts with host HSPA8; this interaction is required for L2 nuclear translocation. Interacts with host importins KPNB2 and KPNB3. Forms a complex with importin alpha2-beta1 heterodimers via interaction with the importin alpha2 adapter. Interacts with host DYNLT1; this interaction is essential for virus intracellular transport during entry. Interacts (via C-terminus) with host retromer subunits VPS35 AND VPS29.</text>
</comment>
<evidence type="ECO:0000256" key="4">
    <source>
        <dbReference type="ARBA" id="ARBA00022562"/>
    </source>
</evidence>
<dbReference type="GO" id="GO:0042025">
    <property type="term" value="C:host cell nucleus"/>
    <property type="evidence" value="ECO:0007669"/>
    <property type="project" value="UniProtKB-SubCell"/>
</dbReference>
<evidence type="ECO:0000256" key="12">
    <source>
        <dbReference type="ARBA" id="ARBA00023125"/>
    </source>
</evidence>
<keyword evidence="2 15" id="KW-0597">Phosphoprotein</keyword>
<keyword evidence="4 15" id="KW-1048">Host nucleus</keyword>
<dbReference type="GO" id="GO:0003677">
    <property type="term" value="F:DNA binding"/>
    <property type="evidence" value="ECO:0007669"/>
    <property type="project" value="UniProtKB-UniRule"/>
</dbReference>
<evidence type="ECO:0000313" key="17">
    <source>
        <dbReference type="Proteomes" id="UP000114966"/>
    </source>
</evidence>
<comment type="subcellular location">
    <subcellularLocation>
        <location evidence="15">Virion</location>
    </subcellularLocation>
    <subcellularLocation>
        <location evidence="15">Host nucleus</location>
    </subcellularLocation>
</comment>
<keyword evidence="3 15" id="KW-0167">Capsid protein</keyword>
<evidence type="ECO:0000256" key="5">
    <source>
        <dbReference type="ARBA" id="ARBA00022581"/>
    </source>
</evidence>
<keyword evidence="10" id="KW-1039">Host endosome</keyword>
<evidence type="ECO:0000256" key="11">
    <source>
        <dbReference type="ARBA" id="ARBA00023120"/>
    </source>
</evidence>
<keyword evidence="7 15" id="KW-0946">Virion</keyword>
<evidence type="ECO:0000256" key="15">
    <source>
        <dbReference type="HAMAP-Rule" id="MF_04003"/>
    </source>
</evidence>
<dbReference type="OrthoDB" id="8047at10239"/>
<dbReference type="EMBL" id="AY956402">
    <property type="protein sequence ID" value="AAY32858.1"/>
    <property type="molecule type" value="Genomic_DNA"/>
</dbReference>
<evidence type="ECO:0000256" key="1">
    <source>
        <dbReference type="ARBA" id="ARBA00022524"/>
    </source>
</evidence>
<evidence type="ECO:0000256" key="2">
    <source>
        <dbReference type="ARBA" id="ARBA00022553"/>
    </source>
</evidence>
<keyword evidence="17" id="KW-1185">Reference proteome</keyword>
<evidence type="ECO:0000256" key="9">
    <source>
        <dbReference type="ARBA" id="ARBA00022952"/>
    </source>
</evidence>
<evidence type="ECO:0000256" key="8">
    <source>
        <dbReference type="ARBA" id="ARBA00022921"/>
    </source>
</evidence>
<dbReference type="GO" id="GO:0043657">
    <property type="term" value="C:host cell"/>
    <property type="evidence" value="ECO:0007669"/>
    <property type="project" value="GOC"/>
</dbReference>
<comment type="function">
    <text evidence="15">Minor protein of the capsid that localizes along the inner surface of the virion, within the central cavities beneath the L1 pentamers. Plays a role in capsid stabilization through interaction with the major capsid protein L1. Once the virion enters the host cell, L2 escorts the genomic DNA into the nucleus by promoting escape from the endosomal compartments and traffic through the host Golgi network. Mechanistically, the C-terminus of L2 possesses a cell-penetrating peptide that protudes from the host endosome, interacts with host cytoplasmic retromer cargo and thereby mediates the capsid delivery to the host trans-Golgi network. Plays a role through its interaction with host dynein in the intracellular microtubule-dependent transport of viral capsid toward the nucleus. Mediates the viral genome import into the nucleus through binding to host importins. Once within the nucleus, L2 localizes viral genomes to host PML bodies in order to activate early gene expression for establishment of infection. Later on, promotes late gene expression by interacting with the viral E2 protein and by inhibiting its transcriptional activation functions. During virion assembly, encapsidates the genome by direct interaction with the viral DNA.</text>
</comment>
<dbReference type="InterPro" id="IPR000784">
    <property type="entry name" value="Late_L2"/>
</dbReference>
<evidence type="ECO:0000256" key="14">
    <source>
        <dbReference type="ARBA" id="ARBA00023296"/>
    </source>
</evidence>
<reference evidence="16 17" key="1">
    <citation type="journal article" date="2006" name="J. Gen. Virol.">
        <title>Isolation and characterization of the first American bottlenose dolphin papillomavirus: Tursiops truncatus papillomavirus type 2.</title>
        <authorList>
            <person name="Rehtanz M."/>
            <person name="Ghim S.J."/>
            <person name="Rector A."/>
            <person name="Van Ranst M."/>
            <person name="Fair P.A."/>
            <person name="Bossart G.D."/>
            <person name="Jenson A.B."/>
        </authorList>
    </citation>
    <scope>NUCLEOTIDE SEQUENCE [LARGE SCALE GENOMIC DNA]</scope>
</reference>
<gene>
    <name evidence="15" type="primary">L2</name>
</gene>
<keyword evidence="1 15" id="KW-1163">Viral penetration into host nucleus</keyword>
<comment type="caution">
    <text evidence="15">Lacks conserved residue(s) required for the propagation of feature annotation.</text>
</comment>
<dbReference type="RefSeq" id="YP_656479.1">
    <property type="nucleotide sequence ID" value="NC_008184.1"/>
</dbReference>
<keyword evidence="12 15" id="KW-0238">DNA-binding</keyword>
<dbReference type="GO" id="GO:0075732">
    <property type="term" value="P:viral penetration into host nucleus"/>
    <property type="evidence" value="ECO:0007669"/>
    <property type="project" value="UniProtKB-KW"/>
</dbReference>
<evidence type="ECO:0000256" key="3">
    <source>
        <dbReference type="ARBA" id="ARBA00022561"/>
    </source>
</evidence>
<keyword evidence="11 15" id="KW-1176">Cytoplasmic inwards viral transport</keyword>
<dbReference type="GO" id="GO:0005198">
    <property type="term" value="F:structural molecule activity"/>
    <property type="evidence" value="ECO:0007669"/>
    <property type="project" value="UniProtKB-UniRule"/>
</dbReference>
<dbReference type="HAMAP" id="MF_04003">
    <property type="entry name" value="PPV_L2"/>
    <property type="match status" value="1"/>
</dbReference>
<keyword evidence="14 15" id="KW-1160">Virus entry into host cell</keyword>
<dbReference type="GO" id="GO:0019028">
    <property type="term" value="C:viral capsid"/>
    <property type="evidence" value="ECO:0007669"/>
    <property type="project" value="UniProtKB-UniRule"/>
</dbReference>
<organism evidence="16 17">
    <name type="scientific">Tursiops truncatus papillomavirus 2</name>
    <dbReference type="NCBI Taxonomy" id="936060"/>
    <lineage>
        <taxon>Viruses</taxon>
        <taxon>Monodnaviria</taxon>
        <taxon>Shotokuvirae</taxon>
        <taxon>Cossaviricota</taxon>
        <taxon>Papovaviricetes</taxon>
        <taxon>Zurhausenvirales</taxon>
        <taxon>Papillomaviridae</taxon>
        <taxon>Firstpapillomavirinae</taxon>
        <taxon>Upsilonpapillomavirus</taxon>
        <taxon>Upsilonpapillomavirus 2</taxon>
    </lineage>
</organism>
<protein>
    <recommendedName>
        <fullName evidence="15">Minor capsid protein L2</fullName>
    </recommendedName>
</protein>
<dbReference type="GO" id="GO:0075521">
    <property type="term" value="P:microtubule-dependent intracellular transport of viral material towards nucleus"/>
    <property type="evidence" value="ECO:0007669"/>
    <property type="project" value="UniProtKB-UniRule"/>
</dbReference>
<keyword evidence="6" id="KW-1040">Host Golgi apparatus</keyword>
<evidence type="ECO:0000256" key="13">
    <source>
        <dbReference type="ARBA" id="ARBA00023157"/>
    </source>
</evidence>
<comment type="similarity">
    <text evidence="15">Belongs to the papillomaviridae L2 protein family.</text>
</comment>
<evidence type="ECO:0000313" key="16">
    <source>
        <dbReference type="EMBL" id="AAY32858.1"/>
    </source>
</evidence>
<evidence type="ECO:0000256" key="6">
    <source>
        <dbReference type="ARBA" id="ARBA00022812"/>
    </source>
</evidence>
<name>Q1XA70_9PAPI</name>
<dbReference type="Pfam" id="PF00513">
    <property type="entry name" value="Late_protein_L2"/>
    <property type="match status" value="1"/>
</dbReference>
<evidence type="ECO:0000256" key="10">
    <source>
        <dbReference type="ARBA" id="ARBA00023046"/>
    </source>
</evidence>
<comment type="PTM">
    <text evidence="15">Highly phosphorylated.</text>
</comment>
<keyword evidence="13" id="KW-1015">Disulfide bond</keyword>
<accession>Q1XA70</accession>
<dbReference type="GO" id="GO:0046718">
    <property type="term" value="P:symbiont entry into host cell"/>
    <property type="evidence" value="ECO:0007669"/>
    <property type="project" value="UniProtKB-KW"/>
</dbReference>
<keyword evidence="8 15" id="KW-0426">Late protein</keyword>
<dbReference type="KEGG" id="vg:5076545"/>
<dbReference type="Proteomes" id="UP000114966">
    <property type="component" value="Segment"/>
</dbReference>
<proteinExistence type="inferred from homology"/>
<keyword evidence="9 15" id="KW-1177">Microtubular inwards viral transport</keyword>
<keyword evidence="5 15" id="KW-0945">Host-virus interaction</keyword>